<evidence type="ECO:0000256" key="1">
    <source>
        <dbReference type="ARBA" id="ARBA00004236"/>
    </source>
</evidence>
<dbReference type="GO" id="GO:0052745">
    <property type="term" value="F:inositol phosphate phosphatase activity"/>
    <property type="evidence" value="ECO:0007669"/>
    <property type="project" value="TreeGrafter"/>
</dbReference>
<feature type="signal peptide" evidence="6">
    <location>
        <begin position="1"/>
        <end position="31"/>
    </location>
</feature>
<dbReference type="GO" id="GO:0003993">
    <property type="term" value="F:acid phosphatase activity"/>
    <property type="evidence" value="ECO:0007669"/>
    <property type="project" value="TreeGrafter"/>
</dbReference>
<keyword evidence="2" id="KW-1003">Cell membrane</keyword>
<name>A0A8J5KLN1_HOMAM</name>
<keyword evidence="8" id="KW-1185">Reference proteome</keyword>
<reference evidence="7" key="1">
    <citation type="journal article" date="2021" name="Sci. Adv.">
        <title>The American lobster genome reveals insights on longevity, neural, and immune adaptations.</title>
        <authorList>
            <person name="Polinski J.M."/>
            <person name="Zimin A.V."/>
            <person name="Clark K.F."/>
            <person name="Kohn A.B."/>
            <person name="Sadowski N."/>
            <person name="Timp W."/>
            <person name="Ptitsyn A."/>
            <person name="Khanna P."/>
            <person name="Romanova D.Y."/>
            <person name="Williams P."/>
            <person name="Greenwood S.J."/>
            <person name="Moroz L.L."/>
            <person name="Walt D.R."/>
            <person name="Bodnar A.G."/>
        </authorList>
    </citation>
    <scope>NUCLEOTIDE SEQUENCE</scope>
    <source>
        <strain evidence="7">GMGI-L3</strain>
    </source>
</reference>
<evidence type="ECO:0000313" key="8">
    <source>
        <dbReference type="Proteomes" id="UP000747542"/>
    </source>
</evidence>
<feature type="chain" id="PRO_5035216317" evidence="6">
    <location>
        <begin position="32"/>
        <end position="463"/>
    </location>
</feature>
<dbReference type="AlphaFoldDB" id="A0A8J5KLN1"/>
<keyword evidence="3 6" id="KW-0732">Signal</keyword>
<dbReference type="PANTHER" id="PTHR20963:SF8">
    <property type="entry name" value="MULTIPLE INOSITOL POLYPHOSPHATE PHOSPHATASE 1"/>
    <property type="match status" value="1"/>
</dbReference>
<dbReference type="EMBL" id="JAHLQT010014894">
    <property type="protein sequence ID" value="KAG7170124.1"/>
    <property type="molecule type" value="Genomic_DNA"/>
</dbReference>
<keyword evidence="4" id="KW-0378">Hydrolase</keyword>
<proteinExistence type="predicted"/>
<sequence>MKGGCMLLNSRMHQKLTIGAALVSLLCCCSGSHICDGVEDETPVHHLSTKTSYFNAEKDESYWENFKKEVWGCAAQQMWLLNRHGTRYPTQNDIGSLMNTLPSMSQQIEANHHQGRGCLRQEDLEQISNWFPPYSSRDKEQLQEVGYDELFSIGEYWRNMFPHLFNVTYDPAKFKVDYTVKNRTGQSAYHFFRGMFGEDAVGNIEFPQPYSPNFILRFYKACPRWLREVYKNNETTYKERRLFVQTEEFQSMAHAVSARLGFMHPLKPREIVAIYDECRYETAWWPARRSAWCSAFSPSDFEVMEYHQDLKYYYEDSYGHPLNSKTACRTLADLYTNMRMTVNNGVAKPQGIFYFAHDKTIFKVLAGLGLFRPPQHLKHNNFAEMRNRYWRTSFVSPFSANVAFVLYRCGLEFKVGTFFQGQPTPLKEICQGVTCRWEEISPWLNENYKTCDLSKLCMMHDEL</sequence>
<dbReference type="Proteomes" id="UP000747542">
    <property type="component" value="Unassembled WGS sequence"/>
</dbReference>
<evidence type="ECO:0000256" key="5">
    <source>
        <dbReference type="ARBA" id="ARBA00023136"/>
    </source>
</evidence>
<dbReference type="InterPro" id="IPR016274">
    <property type="entry name" value="Histidine_acid_Pase_euk"/>
</dbReference>
<accession>A0A8J5KLN1</accession>
<comment type="caution">
    <text evidence="7">The sequence shown here is derived from an EMBL/GenBank/DDBJ whole genome shotgun (WGS) entry which is preliminary data.</text>
</comment>
<dbReference type="Pfam" id="PF00328">
    <property type="entry name" value="His_Phos_2"/>
    <property type="match status" value="1"/>
</dbReference>
<evidence type="ECO:0000256" key="2">
    <source>
        <dbReference type="ARBA" id="ARBA00022475"/>
    </source>
</evidence>
<organism evidence="7 8">
    <name type="scientific">Homarus americanus</name>
    <name type="common">American lobster</name>
    <dbReference type="NCBI Taxonomy" id="6706"/>
    <lineage>
        <taxon>Eukaryota</taxon>
        <taxon>Metazoa</taxon>
        <taxon>Ecdysozoa</taxon>
        <taxon>Arthropoda</taxon>
        <taxon>Crustacea</taxon>
        <taxon>Multicrustacea</taxon>
        <taxon>Malacostraca</taxon>
        <taxon>Eumalacostraca</taxon>
        <taxon>Eucarida</taxon>
        <taxon>Decapoda</taxon>
        <taxon>Pleocyemata</taxon>
        <taxon>Astacidea</taxon>
        <taxon>Nephropoidea</taxon>
        <taxon>Nephropidae</taxon>
        <taxon>Homarus</taxon>
    </lineage>
</organism>
<dbReference type="OrthoDB" id="6509975at2759"/>
<gene>
    <name evidence="7" type="primary">Mipp1-L1</name>
    <name evidence="7" type="ORF">Hamer_G012363</name>
</gene>
<dbReference type="InterPro" id="IPR000560">
    <property type="entry name" value="His_Pase_clade-2"/>
</dbReference>
<dbReference type="GO" id="GO:0016020">
    <property type="term" value="C:membrane"/>
    <property type="evidence" value="ECO:0007669"/>
    <property type="project" value="UniProtKB-SubCell"/>
</dbReference>
<evidence type="ECO:0000256" key="4">
    <source>
        <dbReference type="ARBA" id="ARBA00022801"/>
    </source>
</evidence>
<protein>
    <submittedName>
        <fullName evidence="7">Multiple inositol polyphosphate phosphatase 1-like 1</fullName>
    </submittedName>
</protein>
<dbReference type="CDD" id="cd07061">
    <property type="entry name" value="HP_HAP_like"/>
    <property type="match status" value="1"/>
</dbReference>
<evidence type="ECO:0000256" key="6">
    <source>
        <dbReference type="SAM" id="SignalP"/>
    </source>
</evidence>
<evidence type="ECO:0000313" key="7">
    <source>
        <dbReference type="EMBL" id="KAG7170124.1"/>
    </source>
</evidence>
<dbReference type="PANTHER" id="PTHR20963">
    <property type="entry name" value="MULTIPLE INOSITOL POLYPHOSPHATE PHOSPHATASE-RELATED"/>
    <property type="match status" value="1"/>
</dbReference>
<keyword evidence="5" id="KW-0472">Membrane</keyword>
<dbReference type="PIRSF" id="PIRSF000894">
    <property type="entry name" value="Acid_phosphatase"/>
    <property type="match status" value="1"/>
</dbReference>
<evidence type="ECO:0000256" key="3">
    <source>
        <dbReference type="ARBA" id="ARBA00022729"/>
    </source>
</evidence>
<comment type="subcellular location">
    <subcellularLocation>
        <location evidence="1">Cell membrane</location>
    </subcellularLocation>
</comment>